<keyword evidence="2" id="KW-0732">Signal</keyword>
<evidence type="ECO:0000256" key="2">
    <source>
        <dbReference type="SAM" id="SignalP"/>
    </source>
</evidence>
<comment type="caution">
    <text evidence="3">The sequence shown here is derived from an EMBL/GenBank/DDBJ whole genome shotgun (WGS) entry which is preliminary data.</text>
</comment>
<organism evidence="3 4">
    <name type="scientific">Brassica carinata</name>
    <name type="common">Ethiopian mustard</name>
    <name type="synonym">Abyssinian cabbage</name>
    <dbReference type="NCBI Taxonomy" id="52824"/>
    <lineage>
        <taxon>Eukaryota</taxon>
        <taxon>Viridiplantae</taxon>
        <taxon>Streptophyta</taxon>
        <taxon>Embryophyta</taxon>
        <taxon>Tracheophyta</taxon>
        <taxon>Spermatophyta</taxon>
        <taxon>Magnoliopsida</taxon>
        <taxon>eudicotyledons</taxon>
        <taxon>Gunneridae</taxon>
        <taxon>Pentapetalae</taxon>
        <taxon>rosids</taxon>
        <taxon>malvids</taxon>
        <taxon>Brassicales</taxon>
        <taxon>Brassicaceae</taxon>
        <taxon>Brassiceae</taxon>
        <taxon>Brassica</taxon>
    </lineage>
</organism>
<reference evidence="3 4" key="1">
    <citation type="submission" date="2020-02" db="EMBL/GenBank/DDBJ databases">
        <authorList>
            <person name="Ma Q."/>
            <person name="Huang Y."/>
            <person name="Song X."/>
            <person name="Pei D."/>
        </authorList>
    </citation>
    <scope>NUCLEOTIDE SEQUENCE [LARGE SCALE GENOMIC DNA]</scope>
    <source>
        <strain evidence="3">Sxm20200214</strain>
        <tissue evidence="3">Leaf</tissue>
    </source>
</reference>
<dbReference type="EMBL" id="JAAMPC010000001">
    <property type="protein sequence ID" value="KAG2330460.1"/>
    <property type="molecule type" value="Genomic_DNA"/>
</dbReference>
<feature type="signal peptide" evidence="2">
    <location>
        <begin position="1"/>
        <end position="20"/>
    </location>
</feature>
<sequence>MKKLLKVMLFLIAYFTCSMAMVPYRGCDVIGLVPGDKFGKHEETSESKGKNYSGRKLVSGPSRSSCGH</sequence>
<evidence type="ECO:0000313" key="4">
    <source>
        <dbReference type="Proteomes" id="UP000886595"/>
    </source>
</evidence>
<evidence type="ECO:0000256" key="1">
    <source>
        <dbReference type="SAM" id="MobiDB-lite"/>
    </source>
</evidence>
<feature type="region of interest" description="Disordered" evidence="1">
    <location>
        <begin position="40"/>
        <end position="68"/>
    </location>
</feature>
<protein>
    <submittedName>
        <fullName evidence="3">Uncharacterized protein</fullName>
    </submittedName>
</protein>
<feature type="chain" id="PRO_5036490751" evidence="2">
    <location>
        <begin position="21"/>
        <end position="68"/>
    </location>
</feature>
<feature type="compositionally biased region" description="Basic and acidic residues" evidence="1">
    <location>
        <begin position="40"/>
        <end position="49"/>
    </location>
</feature>
<name>A0A8X8BCX9_BRACI</name>
<proteinExistence type="predicted"/>
<keyword evidence="4" id="KW-1185">Reference proteome</keyword>
<accession>A0A8X8BCX9</accession>
<dbReference type="AlphaFoldDB" id="A0A8X8BCX9"/>
<dbReference type="OrthoDB" id="1050758at2759"/>
<dbReference type="Proteomes" id="UP000886595">
    <property type="component" value="Unassembled WGS sequence"/>
</dbReference>
<gene>
    <name evidence="3" type="ORF">Bca52824_001640</name>
</gene>
<evidence type="ECO:0000313" key="3">
    <source>
        <dbReference type="EMBL" id="KAG2330460.1"/>
    </source>
</evidence>